<reference evidence="11 12" key="1">
    <citation type="submission" date="2019-03" db="EMBL/GenBank/DDBJ databases">
        <title>Rhodosporidium diobovatum UCD-FST 08-225 genome sequencing, assembly, and annotation.</title>
        <authorList>
            <person name="Fakankun I.U."/>
            <person name="Fristensky B."/>
            <person name="Levin D.B."/>
        </authorList>
    </citation>
    <scope>NUCLEOTIDE SEQUENCE [LARGE SCALE GENOMIC DNA]</scope>
    <source>
        <strain evidence="11 12">UCD-FST 08-225</strain>
    </source>
</reference>
<evidence type="ECO:0000256" key="6">
    <source>
        <dbReference type="ARBA" id="ARBA00022807"/>
    </source>
</evidence>
<keyword evidence="6 9" id="KW-0788">Thiol protease</keyword>
<gene>
    <name evidence="11" type="ORF">DMC30DRAFT_411606</name>
</gene>
<dbReference type="EMBL" id="SOZI01000059">
    <property type="protein sequence ID" value="TNY20722.1"/>
    <property type="molecule type" value="Genomic_DNA"/>
</dbReference>
<evidence type="ECO:0000256" key="1">
    <source>
        <dbReference type="ARBA" id="ARBA00000423"/>
    </source>
</evidence>
<proteinExistence type="inferred from homology"/>
<evidence type="ECO:0000256" key="7">
    <source>
        <dbReference type="ARBA" id="ARBA00025347"/>
    </source>
</evidence>
<dbReference type="GO" id="GO:0004197">
    <property type="term" value="F:cysteine-type endopeptidase activity"/>
    <property type="evidence" value="ECO:0007669"/>
    <property type="project" value="UniProtKB-EC"/>
</dbReference>
<dbReference type="PANTHER" id="PTHR10363">
    <property type="entry name" value="BLEOMYCIN HYDROLASE"/>
    <property type="match status" value="1"/>
</dbReference>
<comment type="subcellular location">
    <subcellularLocation>
        <location evidence="9">Mitochondrion</location>
    </subcellularLocation>
    <subcellularLocation>
        <location evidence="9">Cytoplasm</location>
    </subcellularLocation>
</comment>
<dbReference type="InterPro" id="IPR000169">
    <property type="entry name" value="Pept_cys_AS"/>
</dbReference>
<keyword evidence="4 9" id="KW-0645">Protease</keyword>
<dbReference type="AlphaFoldDB" id="A0A5C5FWZ5"/>
<evidence type="ECO:0000256" key="9">
    <source>
        <dbReference type="PIRNR" id="PIRNR005700"/>
    </source>
</evidence>
<dbReference type="PROSITE" id="PS00139">
    <property type="entry name" value="THIOL_PROTEASE_CYS"/>
    <property type="match status" value="1"/>
</dbReference>
<name>A0A5C5FWZ5_9BASI</name>
<comment type="function">
    <text evidence="7">The normal physiological role of the enzyme is unknown, but it is not essential for the viability of yeast cells. Has aminopeptidase activity, shortening substrate peptides sequentially by 1 amino acid. Has bleomycin hydrolase activity, which can protect the cell from the toxic effects of bleomycin. Has homocysteine-thiolactonase activity, protecting the cell against homocysteine toxicity. Acts as a repressor in the GAL4 regulatory system, but this does not require either the peptidase or nucleic acid-binding activities.</text>
</comment>
<comment type="function">
    <text evidence="9">Has aminopeptidase activity, shortening substrate peptides sequentially by 1 amino acid. Has bleomycin hydrolase activity, which can protect the cell from the toxic effects of bleomycin. Has homocysteine-thiolactonase activity, protecting the cell against homocysteine toxicity.</text>
</comment>
<dbReference type="CDD" id="cd00585">
    <property type="entry name" value="Peptidase_C1B"/>
    <property type="match status" value="1"/>
</dbReference>
<evidence type="ECO:0000256" key="8">
    <source>
        <dbReference type="ARBA" id="ARBA00026080"/>
    </source>
</evidence>
<dbReference type="STRING" id="5288.A0A5C5FWZ5"/>
<keyword evidence="5 9" id="KW-0378">Hydrolase</keyword>
<dbReference type="OrthoDB" id="2666448at2759"/>
<organism evidence="11 12">
    <name type="scientific">Rhodotorula diobovata</name>
    <dbReference type="NCBI Taxonomy" id="5288"/>
    <lineage>
        <taxon>Eukaryota</taxon>
        <taxon>Fungi</taxon>
        <taxon>Dikarya</taxon>
        <taxon>Basidiomycota</taxon>
        <taxon>Pucciniomycotina</taxon>
        <taxon>Microbotryomycetes</taxon>
        <taxon>Sporidiobolales</taxon>
        <taxon>Sporidiobolaceae</taxon>
        <taxon>Rhodotorula</taxon>
    </lineage>
</organism>
<dbReference type="InterPro" id="IPR038765">
    <property type="entry name" value="Papain-like_cys_pep_sf"/>
</dbReference>
<comment type="caution">
    <text evidence="11">The sequence shown here is derived from an EMBL/GenBank/DDBJ whole genome shotgun (WGS) entry which is preliminary data.</text>
</comment>
<accession>A0A5C5FWZ5</accession>
<dbReference type="Proteomes" id="UP000311382">
    <property type="component" value="Unassembled WGS sequence"/>
</dbReference>
<evidence type="ECO:0000256" key="2">
    <source>
        <dbReference type="ARBA" id="ARBA00012465"/>
    </source>
</evidence>
<keyword evidence="9" id="KW-0496">Mitochondrion</keyword>
<evidence type="ECO:0000256" key="4">
    <source>
        <dbReference type="ARBA" id="ARBA00022670"/>
    </source>
</evidence>
<feature type="active site" evidence="10">
    <location>
        <position position="363"/>
    </location>
</feature>
<comment type="similarity">
    <text evidence="9">Belongs to the peptidase C1 family.</text>
</comment>
<comment type="catalytic activity">
    <reaction evidence="1 9">
        <text>Inactivates bleomycin B2 (a cytotoxic glycometallopeptide) by hydrolysis of a carboxyamide bond of beta-aminoalanine, but also shows general aminopeptidase activity. The specificity varies somewhat with source, but amino acid arylamides of Met, Leu and Ala are preferred.</text>
        <dbReference type="EC" id="3.4.22.40"/>
    </reaction>
</comment>
<evidence type="ECO:0000256" key="3">
    <source>
        <dbReference type="ARBA" id="ARBA00016900"/>
    </source>
</evidence>
<dbReference type="GO" id="GO:0009636">
    <property type="term" value="P:response to toxic substance"/>
    <property type="evidence" value="ECO:0007669"/>
    <property type="project" value="TreeGrafter"/>
</dbReference>
<dbReference type="SUPFAM" id="SSF54001">
    <property type="entry name" value="Cysteine proteinases"/>
    <property type="match status" value="1"/>
</dbReference>
<dbReference type="Gene3D" id="3.90.70.10">
    <property type="entry name" value="Cysteine proteinases"/>
    <property type="match status" value="1"/>
</dbReference>
<protein>
    <recommendedName>
        <fullName evidence="3 9">Cysteine proteinase 1, mitochondrial</fullName>
        <ecNumber evidence="2 9">3.4.22.40</ecNumber>
    </recommendedName>
</protein>
<dbReference type="GO" id="GO:0006508">
    <property type="term" value="P:proteolysis"/>
    <property type="evidence" value="ECO:0007669"/>
    <property type="project" value="UniProtKB-KW"/>
</dbReference>
<evidence type="ECO:0000256" key="10">
    <source>
        <dbReference type="PIRSR" id="PIRSR005700-1"/>
    </source>
</evidence>
<keyword evidence="12" id="KW-1185">Reference proteome</keyword>
<comment type="subunit">
    <text evidence="8">Homohexamer. Binds to nucleic acids. Binds single-stranded DNA and RNA with higher affinity than double-stranded DNA.</text>
</comment>
<dbReference type="GO" id="GO:0070005">
    <property type="term" value="F:cysteine-type aminopeptidase activity"/>
    <property type="evidence" value="ECO:0007669"/>
    <property type="project" value="InterPro"/>
</dbReference>
<evidence type="ECO:0000256" key="5">
    <source>
        <dbReference type="ARBA" id="ARBA00022801"/>
    </source>
</evidence>
<evidence type="ECO:0000313" key="11">
    <source>
        <dbReference type="EMBL" id="TNY20722.1"/>
    </source>
</evidence>
<sequence length="419" mass="47567">MNVVLKSREAVISDQMLFNTAVATEGEPVANQLASGRCWLFATCNVTRIFTSRKFKLGEFQLSQSYLFIWDHLSKANWFLEQMIDLVDEPLDSRTVQYMLANTPAQDGGQWDLAVGLVEEFGLVPQTVYPESFNSSNSAALDALLTSKLREMGLKLRKAMLAHLSSGVRKKEAMAAARDTKDRMLKEIWRILTTTCGEPPKPDEPILWEYKDKAGKVRSLRTTPLEFAQVHAGYNCSDTISIINDPRHPYKQVYTVERLGNVVGGRPVRYLNLPIQALKDIAVKMLQADYPVWFGCDVDKASDMKNGVMDIKLFEYDEAFGTSLKMNKRQRMLSQDSSMTHAMMFTAVHLDERGQSVRWRVENSWGPEACNKGFVVMTDAWFSEYLFQIVAPRCFVAPELLDIYDHDHVTPLPPWDVLG</sequence>
<evidence type="ECO:0000313" key="12">
    <source>
        <dbReference type="Proteomes" id="UP000311382"/>
    </source>
</evidence>
<dbReference type="GO" id="GO:0043418">
    <property type="term" value="P:homocysteine catabolic process"/>
    <property type="evidence" value="ECO:0007669"/>
    <property type="project" value="TreeGrafter"/>
</dbReference>
<dbReference type="PIRSF" id="PIRSF005700">
    <property type="entry name" value="PepC"/>
    <property type="match status" value="1"/>
</dbReference>
<dbReference type="GO" id="GO:0005739">
    <property type="term" value="C:mitochondrion"/>
    <property type="evidence" value="ECO:0007669"/>
    <property type="project" value="UniProtKB-SubCell"/>
</dbReference>
<dbReference type="InterPro" id="IPR004134">
    <property type="entry name" value="Peptidase_C1B"/>
</dbReference>
<dbReference type="PANTHER" id="PTHR10363:SF2">
    <property type="entry name" value="BLEOMYCIN HYDROLASE"/>
    <property type="match status" value="1"/>
</dbReference>
<dbReference type="EC" id="3.4.22.40" evidence="2 9"/>
<dbReference type="Pfam" id="PF03051">
    <property type="entry name" value="Peptidase_C1_2"/>
    <property type="match status" value="1"/>
</dbReference>
<feature type="active site" evidence="10">
    <location>
        <position position="38"/>
    </location>
</feature>
<feature type="active site" evidence="10">
    <location>
        <position position="341"/>
    </location>
</feature>
<keyword evidence="9" id="KW-0963">Cytoplasm</keyword>